<sequence length="141" mass="15790">MEDFNINSTQPLLTTIPIQHESNDQNQILQWGLVGAAVVLNGTWWFIVVAQLVYIFSGRCGPAWGGFSWGAFQNLWGFFRLSLASAVMLCLETWYFMVLILFAGYLKNAEVSVDAFSICMNILGWTIMVSFGMNVACESVE</sequence>
<dbReference type="PANTHER" id="PTHR11206">
    <property type="entry name" value="MULTIDRUG RESISTANCE PROTEIN"/>
    <property type="match status" value="1"/>
</dbReference>
<evidence type="ECO:0000313" key="3">
    <source>
        <dbReference type="EMBL" id="AFK40630.1"/>
    </source>
</evidence>
<feature type="transmembrane region" description="Helical" evidence="2">
    <location>
        <begin position="31"/>
        <end position="56"/>
    </location>
</feature>
<evidence type="ECO:0000256" key="2">
    <source>
        <dbReference type="SAM" id="Phobius"/>
    </source>
</evidence>
<organism evidence="3">
    <name type="scientific">Lotus japonicus</name>
    <name type="common">Lotus corniculatus var. japonicus</name>
    <dbReference type="NCBI Taxonomy" id="34305"/>
    <lineage>
        <taxon>Eukaryota</taxon>
        <taxon>Viridiplantae</taxon>
        <taxon>Streptophyta</taxon>
        <taxon>Embryophyta</taxon>
        <taxon>Tracheophyta</taxon>
        <taxon>Spermatophyta</taxon>
        <taxon>Magnoliopsida</taxon>
        <taxon>eudicotyledons</taxon>
        <taxon>Gunneridae</taxon>
        <taxon>Pentapetalae</taxon>
        <taxon>rosids</taxon>
        <taxon>fabids</taxon>
        <taxon>Fabales</taxon>
        <taxon>Fabaceae</taxon>
        <taxon>Papilionoideae</taxon>
        <taxon>50 kb inversion clade</taxon>
        <taxon>NPAAA clade</taxon>
        <taxon>Hologalegina</taxon>
        <taxon>robinioid clade</taxon>
        <taxon>Loteae</taxon>
        <taxon>Lotus</taxon>
    </lineage>
</organism>
<dbReference type="GO" id="GO:0016020">
    <property type="term" value="C:membrane"/>
    <property type="evidence" value="ECO:0007669"/>
    <property type="project" value="InterPro"/>
</dbReference>
<reference evidence="3" key="1">
    <citation type="submission" date="2012-05" db="EMBL/GenBank/DDBJ databases">
        <authorList>
            <person name="Krishnakumar V."/>
            <person name="Cheung F."/>
            <person name="Xiao Y."/>
            <person name="Chan A."/>
            <person name="Moskal W.A."/>
            <person name="Town C.D."/>
        </authorList>
    </citation>
    <scope>NUCLEOTIDE SEQUENCE</scope>
</reference>
<name>I3SK38_LOTJA</name>
<evidence type="ECO:0000256" key="1">
    <source>
        <dbReference type="ARBA" id="ARBA00010199"/>
    </source>
</evidence>
<feature type="transmembrane region" description="Helical" evidence="2">
    <location>
        <begin position="115"/>
        <end position="137"/>
    </location>
</feature>
<dbReference type="EMBL" id="BT140835">
    <property type="protein sequence ID" value="AFK40630.1"/>
    <property type="molecule type" value="mRNA"/>
</dbReference>
<dbReference type="Pfam" id="PF01554">
    <property type="entry name" value="MatE"/>
    <property type="match status" value="1"/>
</dbReference>
<feature type="transmembrane region" description="Helical" evidence="2">
    <location>
        <begin position="77"/>
        <end position="103"/>
    </location>
</feature>
<keyword evidence="2" id="KW-1133">Transmembrane helix</keyword>
<dbReference type="InterPro" id="IPR002528">
    <property type="entry name" value="MATE_fam"/>
</dbReference>
<proteinExistence type="evidence at transcript level"/>
<comment type="similarity">
    <text evidence="1">Belongs to the multi antimicrobial extrusion (MATE) (TC 2.A.66.1) family.</text>
</comment>
<keyword evidence="2" id="KW-0472">Membrane</keyword>
<dbReference type="AlphaFoldDB" id="I3SK38"/>
<dbReference type="GO" id="GO:0015297">
    <property type="term" value="F:antiporter activity"/>
    <property type="evidence" value="ECO:0007669"/>
    <property type="project" value="InterPro"/>
</dbReference>
<accession>I3SK38</accession>
<keyword evidence="2" id="KW-0812">Transmembrane</keyword>
<protein>
    <submittedName>
        <fullName evidence="3">Uncharacterized protein</fullName>
    </submittedName>
</protein>
<dbReference type="GO" id="GO:0042910">
    <property type="term" value="F:xenobiotic transmembrane transporter activity"/>
    <property type="evidence" value="ECO:0007669"/>
    <property type="project" value="InterPro"/>
</dbReference>